<evidence type="ECO:0000313" key="9">
    <source>
        <dbReference type="Proteomes" id="UP000319160"/>
    </source>
</evidence>
<dbReference type="InterPro" id="IPR050121">
    <property type="entry name" value="Cytochrome_P450_monoxygenase"/>
</dbReference>
<evidence type="ECO:0000256" key="2">
    <source>
        <dbReference type="ARBA" id="ARBA00010617"/>
    </source>
</evidence>
<dbReference type="PRINTS" id="PR00385">
    <property type="entry name" value="P450"/>
</dbReference>
<dbReference type="GO" id="GO:0005506">
    <property type="term" value="F:iron ion binding"/>
    <property type="evidence" value="ECO:0007669"/>
    <property type="project" value="InterPro"/>
</dbReference>
<dbReference type="STRING" id="2512241.A0A553I519"/>
<evidence type="ECO:0000256" key="4">
    <source>
        <dbReference type="ARBA" id="ARBA00022723"/>
    </source>
</evidence>
<dbReference type="Pfam" id="PF00067">
    <property type="entry name" value="p450"/>
    <property type="match status" value="1"/>
</dbReference>
<dbReference type="InterPro" id="IPR002401">
    <property type="entry name" value="Cyt_P450_E_grp-I"/>
</dbReference>
<evidence type="ECO:0000256" key="5">
    <source>
        <dbReference type="ARBA" id="ARBA00023004"/>
    </source>
</evidence>
<evidence type="ECO:0000313" key="8">
    <source>
        <dbReference type="EMBL" id="TRX95301.1"/>
    </source>
</evidence>
<feature type="binding site" description="axial binding residue" evidence="6">
    <location>
        <position position="374"/>
    </location>
    <ligand>
        <name>heme</name>
        <dbReference type="ChEBI" id="CHEBI:30413"/>
    </ligand>
    <ligandPart>
        <name>Fe</name>
        <dbReference type="ChEBI" id="CHEBI:18248"/>
    </ligandPart>
</feature>
<dbReference type="PANTHER" id="PTHR24305">
    <property type="entry name" value="CYTOCHROME P450"/>
    <property type="match status" value="1"/>
</dbReference>
<keyword evidence="7" id="KW-0503">Monooxygenase</keyword>
<dbReference type="OrthoDB" id="1470350at2759"/>
<dbReference type="EMBL" id="VFLP01000017">
    <property type="protein sequence ID" value="TRX95301.1"/>
    <property type="molecule type" value="Genomic_DNA"/>
</dbReference>
<dbReference type="CDD" id="cd11070">
    <property type="entry name" value="CYP56-like"/>
    <property type="match status" value="1"/>
</dbReference>
<dbReference type="PROSITE" id="PS00086">
    <property type="entry name" value="CYTOCHROME_P450"/>
    <property type="match status" value="1"/>
</dbReference>
<dbReference type="PANTHER" id="PTHR24305:SF166">
    <property type="entry name" value="CYTOCHROME P450 12A4, MITOCHONDRIAL-RELATED"/>
    <property type="match status" value="1"/>
</dbReference>
<comment type="cofactor">
    <cofactor evidence="1 6">
        <name>heme</name>
        <dbReference type="ChEBI" id="CHEBI:30413"/>
    </cofactor>
</comment>
<dbReference type="InterPro" id="IPR017972">
    <property type="entry name" value="Cyt_P450_CS"/>
</dbReference>
<evidence type="ECO:0000256" key="7">
    <source>
        <dbReference type="RuleBase" id="RU000461"/>
    </source>
</evidence>
<sequence>MGDIWVLVTPLKNWIYVNDPDALMSIFKRPTDFPRPVWAEGESWRRQRKIAIRCFNEQTNAILWAETIALAGDVLHRWTKIPSLVSAADDMRTLTLNAFSRAALGKSFESQGSNTESLATPSAKESLRTILNNLVFILAFGTEFISYPWLPQRFRIVHKAWVTFRSHLINTYEAEKRDFAEDKLPDHNLMTLLIRASQDEVHKSGASGGLTESEIYGNMFAFSSAGHDTTANTFTFAIYFLSAHPQYQDWLFEEIQAVLGDREIWDYRTDFPRLKRCLAVMFETMRLYAPIPVIKWTADKTQPLSVGNKTFLLPPQCIIAPSYGAVHTDPRFWGSDSLVWRPSRWIKAGNAGNEEFNAILRGSFIGWSEGIRDCPGRKFSQVEFSAAIAVLFRGAYVDPVARDGETMDAARARVLDLIKNDSGTVLLLQMLHPERAPLRWSRREKSSEISAKSE</sequence>
<keyword evidence="9" id="KW-1185">Reference proteome</keyword>
<keyword evidence="5 6" id="KW-0408">Iron</keyword>
<dbReference type="PRINTS" id="PR00463">
    <property type="entry name" value="EP450I"/>
</dbReference>
<gene>
    <name evidence="8" type="ORF">FHL15_003993</name>
</gene>
<comment type="caution">
    <text evidence="8">The sequence shown here is derived from an EMBL/GenBank/DDBJ whole genome shotgun (WGS) entry which is preliminary data.</text>
</comment>
<dbReference type="Proteomes" id="UP000319160">
    <property type="component" value="Unassembled WGS sequence"/>
</dbReference>
<evidence type="ECO:0008006" key="10">
    <source>
        <dbReference type="Google" id="ProtNLM"/>
    </source>
</evidence>
<protein>
    <recommendedName>
        <fullName evidence="10">Cytochrome P450</fullName>
    </recommendedName>
</protein>
<dbReference type="InterPro" id="IPR036396">
    <property type="entry name" value="Cyt_P450_sf"/>
</dbReference>
<dbReference type="GO" id="GO:0004497">
    <property type="term" value="F:monooxygenase activity"/>
    <property type="evidence" value="ECO:0007669"/>
    <property type="project" value="UniProtKB-KW"/>
</dbReference>
<proteinExistence type="inferred from homology"/>
<name>A0A553I519_9PEZI</name>
<evidence type="ECO:0000256" key="3">
    <source>
        <dbReference type="ARBA" id="ARBA00022617"/>
    </source>
</evidence>
<dbReference type="AlphaFoldDB" id="A0A553I519"/>
<dbReference type="SUPFAM" id="SSF48264">
    <property type="entry name" value="Cytochrome P450"/>
    <property type="match status" value="1"/>
</dbReference>
<comment type="similarity">
    <text evidence="2 7">Belongs to the cytochrome P450 family.</text>
</comment>
<organism evidence="8 9">
    <name type="scientific">Xylaria flabelliformis</name>
    <dbReference type="NCBI Taxonomy" id="2512241"/>
    <lineage>
        <taxon>Eukaryota</taxon>
        <taxon>Fungi</taxon>
        <taxon>Dikarya</taxon>
        <taxon>Ascomycota</taxon>
        <taxon>Pezizomycotina</taxon>
        <taxon>Sordariomycetes</taxon>
        <taxon>Xylariomycetidae</taxon>
        <taxon>Xylariales</taxon>
        <taxon>Xylariaceae</taxon>
        <taxon>Xylaria</taxon>
    </lineage>
</organism>
<dbReference type="InterPro" id="IPR001128">
    <property type="entry name" value="Cyt_P450"/>
</dbReference>
<evidence type="ECO:0000256" key="6">
    <source>
        <dbReference type="PIRSR" id="PIRSR602401-1"/>
    </source>
</evidence>
<dbReference type="GO" id="GO:0020037">
    <property type="term" value="F:heme binding"/>
    <property type="evidence" value="ECO:0007669"/>
    <property type="project" value="InterPro"/>
</dbReference>
<evidence type="ECO:0000256" key="1">
    <source>
        <dbReference type="ARBA" id="ARBA00001971"/>
    </source>
</evidence>
<keyword evidence="3 6" id="KW-0349">Heme</keyword>
<dbReference type="Gene3D" id="1.10.630.10">
    <property type="entry name" value="Cytochrome P450"/>
    <property type="match status" value="1"/>
</dbReference>
<reference evidence="9" key="1">
    <citation type="submission" date="2019-06" db="EMBL/GenBank/DDBJ databases">
        <title>Draft genome sequence of the griseofulvin-producing fungus Xylaria cubensis strain G536.</title>
        <authorList>
            <person name="Mead M.E."/>
            <person name="Raja H.A."/>
            <person name="Steenwyk J.L."/>
            <person name="Knowles S.L."/>
            <person name="Oberlies N.H."/>
            <person name="Rokas A."/>
        </authorList>
    </citation>
    <scope>NUCLEOTIDE SEQUENCE [LARGE SCALE GENOMIC DNA]</scope>
    <source>
        <strain evidence="9">G536</strain>
    </source>
</reference>
<accession>A0A553I519</accession>
<keyword evidence="4 6" id="KW-0479">Metal-binding</keyword>
<dbReference type="GO" id="GO:0016705">
    <property type="term" value="F:oxidoreductase activity, acting on paired donors, with incorporation or reduction of molecular oxygen"/>
    <property type="evidence" value="ECO:0007669"/>
    <property type="project" value="InterPro"/>
</dbReference>
<keyword evidence="7" id="KW-0560">Oxidoreductase</keyword>